<gene>
    <name evidence="14 16" type="primary">metG</name>
    <name evidence="16" type="ORF">H6X83_09755</name>
</gene>
<dbReference type="SUPFAM" id="SSF52374">
    <property type="entry name" value="Nucleotidylyl transferase"/>
    <property type="match status" value="1"/>
</dbReference>
<dbReference type="FunFam" id="2.170.220.10:FF:000002">
    <property type="entry name" value="Methionine--tRNA ligase"/>
    <property type="match status" value="1"/>
</dbReference>
<dbReference type="Gene3D" id="2.40.50.140">
    <property type="entry name" value="Nucleic acid-binding proteins"/>
    <property type="match status" value="1"/>
</dbReference>
<dbReference type="InterPro" id="IPR012340">
    <property type="entry name" value="NA-bd_OB-fold"/>
</dbReference>
<dbReference type="Pfam" id="PF01588">
    <property type="entry name" value="tRNA_bind"/>
    <property type="match status" value="1"/>
</dbReference>
<dbReference type="InterPro" id="IPR014729">
    <property type="entry name" value="Rossmann-like_a/b/a_fold"/>
</dbReference>
<evidence type="ECO:0000256" key="10">
    <source>
        <dbReference type="ARBA" id="ARBA00022884"/>
    </source>
</evidence>
<dbReference type="GO" id="GO:0004825">
    <property type="term" value="F:methionine-tRNA ligase activity"/>
    <property type="evidence" value="ECO:0007669"/>
    <property type="project" value="UniProtKB-UniRule"/>
</dbReference>
<dbReference type="InterPro" id="IPR002547">
    <property type="entry name" value="tRNA-bd_dom"/>
</dbReference>
<dbReference type="InterPro" id="IPR004495">
    <property type="entry name" value="Met-tRNA-synth_bsu_C"/>
</dbReference>
<keyword evidence="14" id="KW-0862">Zinc</keyword>
<keyword evidence="12 14" id="KW-0030">Aminoacyl-tRNA synthetase</keyword>
<dbReference type="EC" id="6.1.1.10" evidence="14"/>
<dbReference type="InterPro" id="IPR015413">
    <property type="entry name" value="Methionyl/Leucyl_tRNA_Synth"/>
</dbReference>
<comment type="function">
    <text evidence="1 14">Is required not only for elongation of protein synthesis but also for the initiation of all mRNA translation through initiator tRNA(fMet) aminoacylation.</text>
</comment>
<dbReference type="FunFam" id="2.40.50.140:FF:000042">
    <property type="entry name" value="Methionine--tRNA ligase"/>
    <property type="match status" value="1"/>
</dbReference>
<accession>A0A7G9WEW9</accession>
<dbReference type="GO" id="GO:0005737">
    <property type="term" value="C:cytoplasm"/>
    <property type="evidence" value="ECO:0007669"/>
    <property type="project" value="UniProtKB-SubCell"/>
</dbReference>
<dbReference type="Gene3D" id="3.40.50.620">
    <property type="entry name" value="HUPs"/>
    <property type="match status" value="1"/>
</dbReference>
<dbReference type="PROSITE" id="PS00178">
    <property type="entry name" value="AA_TRNA_LIGASE_I"/>
    <property type="match status" value="1"/>
</dbReference>
<evidence type="ECO:0000256" key="6">
    <source>
        <dbReference type="ARBA" id="ARBA00022555"/>
    </source>
</evidence>
<evidence type="ECO:0000256" key="13">
    <source>
        <dbReference type="ARBA" id="ARBA00047364"/>
    </source>
</evidence>
<dbReference type="FunFam" id="1.10.730.10:FF:000026">
    <property type="entry name" value="Methionine--tRNA ligase"/>
    <property type="match status" value="1"/>
</dbReference>
<protein>
    <recommendedName>
        <fullName evidence="14">Methionine--tRNA ligase</fullName>
        <ecNumber evidence="14">6.1.1.10</ecNumber>
    </recommendedName>
    <alternativeName>
        <fullName evidence="14">Methionyl-tRNA synthetase</fullName>
        <shortName evidence="14">MetRS</shortName>
    </alternativeName>
</protein>
<evidence type="ECO:0000256" key="3">
    <source>
        <dbReference type="ARBA" id="ARBA00006590"/>
    </source>
</evidence>
<evidence type="ECO:0000313" key="16">
    <source>
        <dbReference type="EMBL" id="QNO17231.1"/>
    </source>
</evidence>
<dbReference type="Gene3D" id="1.10.730.10">
    <property type="entry name" value="Isoleucyl-tRNA Synthetase, Domain 1"/>
    <property type="match status" value="1"/>
</dbReference>
<dbReference type="AlphaFoldDB" id="A0A7G9WEW9"/>
<dbReference type="Pfam" id="PF09334">
    <property type="entry name" value="tRNA-synt_1g"/>
    <property type="match status" value="2"/>
</dbReference>
<dbReference type="Gene3D" id="2.170.220.10">
    <property type="match status" value="1"/>
</dbReference>
<dbReference type="NCBIfam" id="NF008900">
    <property type="entry name" value="PRK12267.1"/>
    <property type="match status" value="1"/>
</dbReference>
<evidence type="ECO:0000256" key="5">
    <source>
        <dbReference type="ARBA" id="ARBA00022490"/>
    </source>
</evidence>
<dbReference type="NCBIfam" id="TIGR00398">
    <property type="entry name" value="metG"/>
    <property type="match status" value="1"/>
</dbReference>
<dbReference type="KEGG" id="caml:H6X83_09755"/>
<comment type="catalytic activity">
    <reaction evidence="13 14">
        <text>tRNA(Met) + L-methionine + ATP = L-methionyl-tRNA(Met) + AMP + diphosphate</text>
        <dbReference type="Rhea" id="RHEA:13481"/>
        <dbReference type="Rhea" id="RHEA-COMP:9667"/>
        <dbReference type="Rhea" id="RHEA-COMP:9698"/>
        <dbReference type="ChEBI" id="CHEBI:30616"/>
        <dbReference type="ChEBI" id="CHEBI:33019"/>
        <dbReference type="ChEBI" id="CHEBI:57844"/>
        <dbReference type="ChEBI" id="CHEBI:78442"/>
        <dbReference type="ChEBI" id="CHEBI:78530"/>
        <dbReference type="ChEBI" id="CHEBI:456215"/>
        <dbReference type="EC" id="6.1.1.10"/>
    </reaction>
</comment>
<comment type="subunit">
    <text evidence="4 14">Homodimer.</text>
</comment>
<evidence type="ECO:0000259" key="15">
    <source>
        <dbReference type="PROSITE" id="PS50886"/>
    </source>
</evidence>
<dbReference type="GO" id="GO:0046872">
    <property type="term" value="F:metal ion binding"/>
    <property type="evidence" value="ECO:0007669"/>
    <property type="project" value="UniProtKB-KW"/>
</dbReference>
<evidence type="ECO:0000256" key="7">
    <source>
        <dbReference type="ARBA" id="ARBA00022598"/>
    </source>
</evidence>
<keyword evidence="7 14" id="KW-0436">Ligase</keyword>
<dbReference type="Proteomes" id="UP000516046">
    <property type="component" value="Chromosome"/>
</dbReference>
<feature type="domain" description="TRNA-binding" evidence="15">
    <location>
        <begin position="549"/>
        <end position="650"/>
    </location>
</feature>
<keyword evidence="17" id="KW-1185">Reference proteome</keyword>
<dbReference type="SUPFAM" id="SSF47323">
    <property type="entry name" value="Anticodon-binding domain of a subclass of class I aminoacyl-tRNA synthetases"/>
    <property type="match status" value="1"/>
</dbReference>
<evidence type="ECO:0000256" key="14">
    <source>
        <dbReference type="HAMAP-Rule" id="MF_01228"/>
    </source>
</evidence>
<evidence type="ECO:0000256" key="11">
    <source>
        <dbReference type="ARBA" id="ARBA00022917"/>
    </source>
</evidence>
<feature type="short sequence motif" description="'KMSKS' region" evidence="14">
    <location>
        <begin position="298"/>
        <end position="302"/>
    </location>
</feature>
<comment type="subcellular location">
    <subcellularLocation>
        <location evidence="2 14">Cytoplasm</location>
    </subcellularLocation>
</comment>
<feature type="binding site" evidence="14">
    <location>
        <position position="145"/>
    </location>
    <ligand>
        <name>Zn(2+)</name>
        <dbReference type="ChEBI" id="CHEBI:29105"/>
    </ligand>
</feature>
<keyword evidence="5 14" id="KW-0963">Cytoplasm</keyword>
<keyword evidence="14" id="KW-0479">Metal-binding</keyword>
<organism evidence="16 17">
    <name type="scientific">Caproicibacterium amylolyticum</name>
    <dbReference type="NCBI Taxonomy" id="2766537"/>
    <lineage>
        <taxon>Bacteria</taxon>
        <taxon>Bacillati</taxon>
        <taxon>Bacillota</taxon>
        <taxon>Clostridia</taxon>
        <taxon>Eubacteriales</taxon>
        <taxon>Oscillospiraceae</taxon>
        <taxon>Caproicibacterium</taxon>
    </lineage>
</organism>
<dbReference type="PANTHER" id="PTHR43326:SF1">
    <property type="entry name" value="METHIONINE--TRNA LIGASE, MITOCHONDRIAL"/>
    <property type="match status" value="1"/>
</dbReference>
<comment type="cofactor">
    <cofactor evidence="14">
        <name>Zn(2+)</name>
        <dbReference type="ChEBI" id="CHEBI:29105"/>
    </cofactor>
    <text evidence="14">Binds 1 zinc ion per subunit.</text>
</comment>
<dbReference type="GO" id="GO:0006431">
    <property type="term" value="P:methionyl-tRNA aminoacylation"/>
    <property type="evidence" value="ECO:0007669"/>
    <property type="project" value="UniProtKB-UniRule"/>
</dbReference>
<keyword evidence="8 14" id="KW-0547">Nucleotide-binding</keyword>
<feature type="short sequence motif" description="'HIGH' region" evidence="14">
    <location>
        <begin position="13"/>
        <end position="23"/>
    </location>
</feature>
<keyword evidence="6 14" id="KW-0820">tRNA-binding</keyword>
<evidence type="ECO:0000313" key="17">
    <source>
        <dbReference type="Proteomes" id="UP000516046"/>
    </source>
</evidence>
<dbReference type="PRINTS" id="PR01041">
    <property type="entry name" value="TRNASYNTHMET"/>
</dbReference>
<sequence>MEKKTFYITTPIYYPSGKPHIGHSYTTVASDAIARYKRMQGCDVMFLTGTDEHGQKIEQKAAAVGITPKEYVDGTTKVFKDLWKLLDVSNDRFIRTTDEFHVKGIQKIFRELFDKGEIYKGKYEGWYCTDCESFWTETQLKDGKCPDCGREVKWAEEEAYFFKLSKYADRLLQLYKDQPNFIQPESRKNEMIGFINQGLQDLCVSRTSVKWGIPVDFDPKHTVYVWMDALPNYITALGYGSDDDSDFKKYWPADVHFVGKEIVRFHTVIWPAMLMALDLPLPKQVYGHGWLLFGDGTKMSKSKGNVVDPYILCDRYGVDAIRYFLLREIPFGSDGLFTNEALINRINSDLANDLGNLLSRTTAMVQKYFGGTIPQEQESADPDGELEAMGSELRAKCDKAIDGYQFSKALEEIWRFISRTNKYIDETAPWALGKDETKKARLAAVMDHLCEALRIVSILLTPFMPNTTLKIQEQLGLSVANCTYESAKHFGRFPANCTVTKGETLFPRIDVEKEIEELNKLIPSPNAGKAEESKVKKELAGVAQIGIEDFAKVELRAAKIMNCEKIKRAKKLLQLTLDDGTGEPRTVCSGIAQWYTPEDLIGKTVVVVANLKPAKLCGVESQGMILAADAGENDVKVVFLNDVPAGSKIR</sequence>
<keyword evidence="9 14" id="KW-0067">ATP-binding</keyword>
<evidence type="ECO:0000256" key="4">
    <source>
        <dbReference type="ARBA" id="ARBA00011738"/>
    </source>
</evidence>
<dbReference type="NCBIfam" id="TIGR00399">
    <property type="entry name" value="metG_C_term"/>
    <property type="match status" value="1"/>
</dbReference>
<dbReference type="InterPro" id="IPR014758">
    <property type="entry name" value="Met-tRNA_synth"/>
</dbReference>
<evidence type="ECO:0000256" key="2">
    <source>
        <dbReference type="ARBA" id="ARBA00004496"/>
    </source>
</evidence>
<dbReference type="GO" id="GO:0000049">
    <property type="term" value="F:tRNA binding"/>
    <property type="evidence" value="ECO:0007669"/>
    <property type="project" value="UniProtKB-UniRule"/>
</dbReference>
<dbReference type="InterPro" id="IPR033911">
    <property type="entry name" value="MetRS_core"/>
</dbReference>
<reference evidence="16 17" key="1">
    <citation type="submission" date="2020-08" db="EMBL/GenBank/DDBJ databases">
        <authorList>
            <person name="Ren C."/>
            <person name="Gu Y."/>
            <person name="Xu Y."/>
        </authorList>
    </citation>
    <scope>NUCLEOTIDE SEQUENCE [LARGE SCALE GENOMIC DNA]</scope>
    <source>
        <strain evidence="16 17">LBM18003</strain>
    </source>
</reference>
<keyword evidence="11 14" id="KW-0648">Protein biosynthesis</keyword>
<dbReference type="SUPFAM" id="SSF50249">
    <property type="entry name" value="Nucleic acid-binding proteins"/>
    <property type="match status" value="1"/>
</dbReference>
<dbReference type="InterPro" id="IPR023457">
    <property type="entry name" value="Met-tRNA_synth_2"/>
</dbReference>
<feature type="binding site" evidence="14">
    <location>
        <position position="131"/>
    </location>
    <ligand>
        <name>Zn(2+)</name>
        <dbReference type="ChEBI" id="CHEBI:29105"/>
    </ligand>
</feature>
<dbReference type="PANTHER" id="PTHR43326">
    <property type="entry name" value="METHIONYL-TRNA SYNTHETASE"/>
    <property type="match status" value="1"/>
</dbReference>
<evidence type="ECO:0000256" key="1">
    <source>
        <dbReference type="ARBA" id="ARBA00003314"/>
    </source>
</evidence>
<dbReference type="CDD" id="cd00814">
    <property type="entry name" value="MetRS_core"/>
    <property type="match status" value="1"/>
</dbReference>
<dbReference type="EMBL" id="CP060696">
    <property type="protein sequence ID" value="QNO17231.1"/>
    <property type="molecule type" value="Genomic_DNA"/>
</dbReference>
<feature type="binding site" evidence="14">
    <location>
        <position position="148"/>
    </location>
    <ligand>
        <name>Zn(2+)</name>
        <dbReference type="ChEBI" id="CHEBI:29105"/>
    </ligand>
</feature>
<name>A0A7G9WEW9_9FIRM</name>
<evidence type="ECO:0000256" key="8">
    <source>
        <dbReference type="ARBA" id="ARBA00022741"/>
    </source>
</evidence>
<proteinExistence type="inferred from homology"/>
<dbReference type="PROSITE" id="PS50886">
    <property type="entry name" value="TRBD"/>
    <property type="match status" value="1"/>
</dbReference>
<evidence type="ECO:0000256" key="9">
    <source>
        <dbReference type="ARBA" id="ARBA00022840"/>
    </source>
</evidence>
<dbReference type="Pfam" id="PF19303">
    <property type="entry name" value="Anticodon_3"/>
    <property type="match status" value="1"/>
</dbReference>
<dbReference type="GO" id="GO:0005524">
    <property type="term" value="F:ATP binding"/>
    <property type="evidence" value="ECO:0007669"/>
    <property type="project" value="UniProtKB-UniRule"/>
</dbReference>
<dbReference type="HAMAP" id="MF_01228">
    <property type="entry name" value="Met_tRNA_synth_type2"/>
    <property type="match status" value="1"/>
</dbReference>
<dbReference type="CDD" id="cd02800">
    <property type="entry name" value="tRNA_bind_EcMetRS_like"/>
    <property type="match status" value="1"/>
</dbReference>
<dbReference type="RefSeq" id="WP_212506299.1">
    <property type="nucleotide sequence ID" value="NZ_CP060696.1"/>
</dbReference>
<dbReference type="CDD" id="cd07957">
    <property type="entry name" value="Anticodon_Ia_Met"/>
    <property type="match status" value="1"/>
</dbReference>
<dbReference type="InterPro" id="IPR041872">
    <property type="entry name" value="Anticodon_Met"/>
</dbReference>
<dbReference type="InterPro" id="IPR009080">
    <property type="entry name" value="tRNAsynth_Ia_anticodon-bd"/>
</dbReference>
<feature type="binding site" evidence="14">
    <location>
        <position position="128"/>
    </location>
    <ligand>
        <name>Zn(2+)</name>
        <dbReference type="ChEBI" id="CHEBI:29105"/>
    </ligand>
</feature>
<keyword evidence="10 14" id="KW-0694">RNA-binding</keyword>
<comment type="similarity">
    <text evidence="3 14">Belongs to the class-I aminoacyl-tRNA synthetase family. MetG type 2A subfamily.</text>
</comment>
<comment type="caution">
    <text evidence="14">Lacks conserved residue(s) required for the propagation of feature annotation.</text>
</comment>
<dbReference type="InterPro" id="IPR001412">
    <property type="entry name" value="aa-tRNA-synth_I_CS"/>
</dbReference>
<evidence type="ECO:0000256" key="12">
    <source>
        <dbReference type="ARBA" id="ARBA00023146"/>
    </source>
</evidence>